<dbReference type="EMBL" id="JBBWWR010000017">
    <property type="protein sequence ID" value="KAK8945932.1"/>
    <property type="molecule type" value="Genomic_DNA"/>
</dbReference>
<evidence type="ECO:0000313" key="10">
    <source>
        <dbReference type="EMBL" id="KAK8945932.1"/>
    </source>
</evidence>
<evidence type="ECO:0000256" key="8">
    <source>
        <dbReference type="SAM" id="Phobius"/>
    </source>
</evidence>
<feature type="transmembrane region" description="Helical" evidence="8">
    <location>
        <begin position="21"/>
        <end position="40"/>
    </location>
</feature>
<dbReference type="InterPro" id="IPR050205">
    <property type="entry name" value="CDPK_Ser/Thr_kinases"/>
</dbReference>
<proteinExistence type="predicted"/>
<reference evidence="10 11" key="1">
    <citation type="journal article" date="2022" name="Nat. Plants">
        <title>Genomes of leafy and leafless Platanthera orchids illuminate the evolution of mycoheterotrophy.</title>
        <authorList>
            <person name="Li M.H."/>
            <person name="Liu K.W."/>
            <person name="Li Z."/>
            <person name="Lu H.C."/>
            <person name="Ye Q.L."/>
            <person name="Zhang D."/>
            <person name="Wang J.Y."/>
            <person name="Li Y.F."/>
            <person name="Zhong Z.M."/>
            <person name="Liu X."/>
            <person name="Yu X."/>
            <person name="Liu D.K."/>
            <person name="Tu X.D."/>
            <person name="Liu B."/>
            <person name="Hao Y."/>
            <person name="Liao X.Y."/>
            <person name="Jiang Y.T."/>
            <person name="Sun W.H."/>
            <person name="Chen J."/>
            <person name="Chen Y.Q."/>
            <person name="Ai Y."/>
            <person name="Zhai J.W."/>
            <person name="Wu S.S."/>
            <person name="Zhou Z."/>
            <person name="Hsiao Y.Y."/>
            <person name="Wu W.L."/>
            <person name="Chen Y.Y."/>
            <person name="Lin Y.F."/>
            <person name="Hsu J.L."/>
            <person name="Li C.Y."/>
            <person name="Wang Z.W."/>
            <person name="Zhao X."/>
            <person name="Zhong W.Y."/>
            <person name="Ma X.K."/>
            <person name="Ma L."/>
            <person name="Huang J."/>
            <person name="Chen G.Z."/>
            <person name="Huang M.Z."/>
            <person name="Huang L."/>
            <person name="Peng D.H."/>
            <person name="Luo Y.B."/>
            <person name="Zou S.Q."/>
            <person name="Chen S.P."/>
            <person name="Lan S."/>
            <person name="Tsai W.C."/>
            <person name="Van de Peer Y."/>
            <person name="Liu Z.J."/>
        </authorList>
    </citation>
    <scope>NUCLEOTIDE SEQUENCE [LARGE SCALE GENOMIC DNA]</scope>
    <source>
        <strain evidence="10">Lor288</strain>
    </source>
</reference>
<evidence type="ECO:0000256" key="4">
    <source>
        <dbReference type="ARBA" id="ARBA00022777"/>
    </source>
</evidence>
<keyword evidence="3 6" id="KW-0547">Nucleotide-binding</keyword>
<feature type="domain" description="Protein kinase" evidence="9">
    <location>
        <begin position="96"/>
        <end position="229"/>
    </location>
</feature>
<keyword evidence="5 6" id="KW-0067">ATP-binding</keyword>
<dbReference type="Pfam" id="PF00069">
    <property type="entry name" value="Pkinase"/>
    <property type="match status" value="1"/>
</dbReference>
<dbReference type="PANTHER" id="PTHR24349">
    <property type="entry name" value="SERINE/THREONINE-PROTEIN KINASE"/>
    <property type="match status" value="1"/>
</dbReference>
<evidence type="ECO:0000259" key="9">
    <source>
        <dbReference type="PROSITE" id="PS50011"/>
    </source>
</evidence>
<evidence type="ECO:0000256" key="2">
    <source>
        <dbReference type="ARBA" id="ARBA00022679"/>
    </source>
</evidence>
<comment type="caution">
    <text evidence="10">The sequence shown here is derived from an EMBL/GenBank/DDBJ whole genome shotgun (WGS) entry which is preliminary data.</text>
</comment>
<dbReference type="InterPro" id="IPR011009">
    <property type="entry name" value="Kinase-like_dom_sf"/>
</dbReference>
<feature type="binding site" evidence="6">
    <location>
        <position position="129"/>
    </location>
    <ligand>
        <name>ATP</name>
        <dbReference type="ChEBI" id="CHEBI:30616"/>
    </ligand>
</feature>
<gene>
    <name evidence="10" type="primary">CPK1</name>
    <name evidence="10" type="ORF">KSP40_PGU007798</name>
</gene>
<keyword evidence="8" id="KW-0472">Membrane</keyword>
<organism evidence="10 11">
    <name type="scientific">Platanthera guangdongensis</name>
    <dbReference type="NCBI Taxonomy" id="2320717"/>
    <lineage>
        <taxon>Eukaryota</taxon>
        <taxon>Viridiplantae</taxon>
        <taxon>Streptophyta</taxon>
        <taxon>Embryophyta</taxon>
        <taxon>Tracheophyta</taxon>
        <taxon>Spermatophyta</taxon>
        <taxon>Magnoliopsida</taxon>
        <taxon>Liliopsida</taxon>
        <taxon>Asparagales</taxon>
        <taxon>Orchidaceae</taxon>
        <taxon>Orchidoideae</taxon>
        <taxon>Orchideae</taxon>
        <taxon>Orchidinae</taxon>
        <taxon>Platanthera</taxon>
    </lineage>
</organism>
<evidence type="ECO:0000256" key="3">
    <source>
        <dbReference type="ARBA" id="ARBA00022741"/>
    </source>
</evidence>
<dbReference type="PROSITE" id="PS00107">
    <property type="entry name" value="PROTEIN_KINASE_ATP"/>
    <property type="match status" value="1"/>
</dbReference>
<name>A0ABR2LNL4_9ASPA</name>
<dbReference type="GO" id="GO:0016301">
    <property type="term" value="F:kinase activity"/>
    <property type="evidence" value="ECO:0007669"/>
    <property type="project" value="UniProtKB-KW"/>
</dbReference>
<keyword evidence="8" id="KW-0812">Transmembrane</keyword>
<keyword evidence="11" id="KW-1185">Reference proteome</keyword>
<dbReference type="InterPro" id="IPR017441">
    <property type="entry name" value="Protein_kinase_ATP_BS"/>
</dbReference>
<keyword evidence="4 10" id="KW-0418">Kinase</keyword>
<dbReference type="Proteomes" id="UP001412067">
    <property type="component" value="Unassembled WGS sequence"/>
</dbReference>
<dbReference type="SMART" id="SM00220">
    <property type="entry name" value="S_TKc"/>
    <property type="match status" value="1"/>
</dbReference>
<evidence type="ECO:0000256" key="5">
    <source>
        <dbReference type="ARBA" id="ARBA00022840"/>
    </source>
</evidence>
<keyword evidence="2" id="KW-0808">Transferase</keyword>
<sequence>MTIILLMAQRSSEQEGQRPPTTFLLFHFLFHVIFFTWPAIRLHPLCKKSGRQVKPISDHPPQNPPKKPKQVKRVSSAGLLAGSVLRRKTVNLKDVYSLGRRLGQGQFGTTYLCVEKATGAEYACKSIAKRKLTSIEDVEDVRREIQIMHHLAGHHNVISIKGAYEDAVSVHVVMDLCAGGELFDRIVQKGHYTERKAAELTRVIVGVVEAESKTNSKDLRSIARTAVEL</sequence>
<dbReference type="Gene3D" id="1.10.510.10">
    <property type="entry name" value="Transferase(Phosphotransferase) domain 1"/>
    <property type="match status" value="1"/>
</dbReference>
<dbReference type="SUPFAM" id="SSF56112">
    <property type="entry name" value="Protein kinase-like (PK-like)"/>
    <property type="match status" value="1"/>
</dbReference>
<evidence type="ECO:0000256" key="6">
    <source>
        <dbReference type="PROSITE-ProRule" id="PRU10141"/>
    </source>
</evidence>
<dbReference type="PROSITE" id="PS50011">
    <property type="entry name" value="PROTEIN_KINASE_DOM"/>
    <property type="match status" value="1"/>
</dbReference>
<accession>A0ABR2LNL4</accession>
<keyword evidence="1" id="KW-0723">Serine/threonine-protein kinase</keyword>
<evidence type="ECO:0000256" key="1">
    <source>
        <dbReference type="ARBA" id="ARBA00022527"/>
    </source>
</evidence>
<evidence type="ECO:0000256" key="7">
    <source>
        <dbReference type="SAM" id="MobiDB-lite"/>
    </source>
</evidence>
<keyword evidence="8" id="KW-1133">Transmembrane helix</keyword>
<dbReference type="InterPro" id="IPR000719">
    <property type="entry name" value="Prot_kinase_dom"/>
</dbReference>
<dbReference type="Gene3D" id="3.30.200.20">
    <property type="entry name" value="Phosphorylase Kinase, domain 1"/>
    <property type="match status" value="1"/>
</dbReference>
<protein>
    <submittedName>
        <fullName evidence="10">Calcium-dependent protein kinase 1</fullName>
    </submittedName>
</protein>
<feature type="region of interest" description="Disordered" evidence="7">
    <location>
        <begin position="51"/>
        <end position="72"/>
    </location>
</feature>
<evidence type="ECO:0000313" key="11">
    <source>
        <dbReference type="Proteomes" id="UP001412067"/>
    </source>
</evidence>